<dbReference type="Gene3D" id="3.30.565.10">
    <property type="entry name" value="Histidine kinase-like ATPase, C-terminal domain"/>
    <property type="match status" value="1"/>
</dbReference>
<organism evidence="13 14">
    <name type="scientific">Bordetella genomosp. 8</name>
    <dbReference type="NCBI Taxonomy" id="1416806"/>
    <lineage>
        <taxon>Bacteria</taxon>
        <taxon>Pseudomonadati</taxon>
        <taxon>Pseudomonadota</taxon>
        <taxon>Betaproteobacteria</taxon>
        <taxon>Burkholderiales</taxon>
        <taxon>Alcaligenaceae</taxon>
        <taxon>Bordetella</taxon>
    </lineage>
</organism>
<evidence type="ECO:0000313" key="13">
    <source>
        <dbReference type="EMBL" id="ARP81096.1"/>
    </source>
</evidence>
<evidence type="ECO:0000259" key="12">
    <source>
        <dbReference type="PROSITE" id="PS50110"/>
    </source>
</evidence>
<feature type="domain" description="Response regulatory" evidence="12">
    <location>
        <begin position="415"/>
        <end position="534"/>
    </location>
</feature>
<evidence type="ECO:0000256" key="6">
    <source>
        <dbReference type="ARBA" id="ARBA00023026"/>
    </source>
</evidence>
<comment type="function">
    <text evidence="7">Member of the two-component regulatory system BvgS/BvgA. Phosphorylates BvgA via a four-step phosphorelay in response to environmental signals.</text>
</comment>
<evidence type="ECO:0000256" key="10">
    <source>
        <dbReference type="SAM" id="MobiDB-lite"/>
    </source>
</evidence>
<dbReference type="SUPFAM" id="SSF52172">
    <property type="entry name" value="CheY-like"/>
    <property type="match status" value="1"/>
</dbReference>
<dbReference type="PROSITE" id="PS50110">
    <property type="entry name" value="RESPONSE_REGULATORY"/>
    <property type="match status" value="1"/>
</dbReference>
<proteinExistence type="predicted"/>
<dbReference type="KEGG" id="bgv:CAL12_09735"/>
<dbReference type="PROSITE" id="PS50109">
    <property type="entry name" value="HIS_KIN"/>
    <property type="match status" value="1"/>
</dbReference>
<dbReference type="CDD" id="cd00082">
    <property type="entry name" value="HisKA"/>
    <property type="match status" value="1"/>
</dbReference>
<gene>
    <name evidence="13" type="ORF">CAL12_09735</name>
</gene>
<dbReference type="SUPFAM" id="SSF55874">
    <property type="entry name" value="ATPase domain of HSP90 chaperone/DNA topoisomerase II/histidine kinase"/>
    <property type="match status" value="1"/>
</dbReference>
<reference evidence="13 14" key="1">
    <citation type="submission" date="2017-05" db="EMBL/GenBank/DDBJ databases">
        <title>Complete and WGS of Bordetella genogroups.</title>
        <authorList>
            <person name="Spilker T."/>
            <person name="LiPuma J."/>
        </authorList>
    </citation>
    <scope>NUCLEOTIDE SEQUENCE [LARGE SCALE GENOMIC DNA]</scope>
    <source>
        <strain evidence="13 14">AU19157</strain>
    </source>
</reference>
<evidence type="ECO:0000256" key="3">
    <source>
        <dbReference type="ARBA" id="ARBA00022553"/>
    </source>
</evidence>
<dbReference type="InterPro" id="IPR001789">
    <property type="entry name" value="Sig_transdc_resp-reg_receiver"/>
</dbReference>
<comment type="catalytic activity">
    <reaction evidence="1">
        <text>ATP + protein L-histidine = ADP + protein N-phospho-L-histidine.</text>
        <dbReference type="EC" id="2.7.13.3"/>
    </reaction>
</comment>
<evidence type="ECO:0000256" key="9">
    <source>
        <dbReference type="PROSITE-ProRule" id="PRU00169"/>
    </source>
</evidence>
<dbReference type="InterPro" id="IPR003594">
    <property type="entry name" value="HATPase_dom"/>
</dbReference>
<keyword evidence="3 9" id="KW-0597">Phosphoprotein</keyword>
<dbReference type="PANTHER" id="PTHR45339">
    <property type="entry name" value="HYBRID SIGNAL TRANSDUCTION HISTIDINE KINASE J"/>
    <property type="match status" value="1"/>
</dbReference>
<dbReference type="InterPro" id="IPR036097">
    <property type="entry name" value="HisK_dim/P_sf"/>
</dbReference>
<dbReference type="SMART" id="SM00387">
    <property type="entry name" value="HATPase_c"/>
    <property type="match status" value="1"/>
</dbReference>
<dbReference type="AlphaFoldDB" id="A0A1W6YJ20"/>
<dbReference type="EC" id="2.7.13.3" evidence="2"/>
<dbReference type="SMART" id="SM00448">
    <property type="entry name" value="REC"/>
    <property type="match status" value="1"/>
</dbReference>
<feature type="region of interest" description="Disordered" evidence="10">
    <location>
        <begin position="388"/>
        <end position="413"/>
    </location>
</feature>
<dbReference type="InterPro" id="IPR011006">
    <property type="entry name" value="CheY-like_superfamily"/>
</dbReference>
<evidence type="ECO:0000259" key="11">
    <source>
        <dbReference type="PROSITE" id="PS50109"/>
    </source>
</evidence>
<dbReference type="SUPFAM" id="SSF47384">
    <property type="entry name" value="Homodimeric domain of signal transducing histidine kinase"/>
    <property type="match status" value="1"/>
</dbReference>
<dbReference type="Pfam" id="PF00072">
    <property type="entry name" value="Response_reg"/>
    <property type="match status" value="1"/>
</dbReference>
<feature type="compositionally biased region" description="Basic and acidic residues" evidence="10">
    <location>
        <begin position="395"/>
        <end position="404"/>
    </location>
</feature>
<dbReference type="Gene3D" id="3.40.50.2300">
    <property type="match status" value="1"/>
</dbReference>
<dbReference type="InterPro" id="IPR004358">
    <property type="entry name" value="Sig_transdc_His_kin-like_C"/>
</dbReference>
<dbReference type="Proteomes" id="UP000194151">
    <property type="component" value="Chromosome"/>
</dbReference>
<evidence type="ECO:0000256" key="2">
    <source>
        <dbReference type="ARBA" id="ARBA00012438"/>
    </source>
</evidence>
<evidence type="ECO:0000313" key="14">
    <source>
        <dbReference type="Proteomes" id="UP000194151"/>
    </source>
</evidence>
<dbReference type="STRING" id="1416806.CAL12_09735"/>
<protein>
    <recommendedName>
        <fullName evidence="8">Virulence sensor protein BvgS</fullName>
        <ecNumber evidence="2">2.7.13.3</ecNumber>
    </recommendedName>
</protein>
<keyword evidence="5" id="KW-0902">Two-component regulatory system</keyword>
<dbReference type="GO" id="GO:0000155">
    <property type="term" value="F:phosphorelay sensor kinase activity"/>
    <property type="evidence" value="ECO:0007669"/>
    <property type="project" value="InterPro"/>
</dbReference>
<keyword evidence="4" id="KW-0732">Signal</keyword>
<dbReference type="CDD" id="cd16922">
    <property type="entry name" value="HATPase_EvgS-ArcB-TorS-like"/>
    <property type="match status" value="1"/>
</dbReference>
<evidence type="ECO:0000256" key="8">
    <source>
        <dbReference type="ARBA" id="ARBA00070152"/>
    </source>
</evidence>
<keyword evidence="14" id="KW-1185">Reference proteome</keyword>
<keyword evidence="6" id="KW-0843">Virulence</keyword>
<evidence type="ECO:0000256" key="1">
    <source>
        <dbReference type="ARBA" id="ARBA00000085"/>
    </source>
</evidence>
<dbReference type="FunFam" id="3.30.565.10:FF:000010">
    <property type="entry name" value="Sensor histidine kinase RcsC"/>
    <property type="match status" value="1"/>
</dbReference>
<dbReference type="InterPro" id="IPR005467">
    <property type="entry name" value="His_kinase_dom"/>
</dbReference>
<dbReference type="Gene3D" id="1.10.287.130">
    <property type="match status" value="1"/>
</dbReference>
<dbReference type="CDD" id="cd17546">
    <property type="entry name" value="REC_hyHK_CKI1_RcsC-like"/>
    <property type="match status" value="1"/>
</dbReference>
<accession>A0A1W6YJ20</accession>
<dbReference type="PRINTS" id="PR00344">
    <property type="entry name" value="BCTRLSENSOR"/>
</dbReference>
<dbReference type="InterPro" id="IPR036890">
    <property type="entry name" value="HATPase_C_sf"/>
</dbReference>
<dbReference type="SMART" id="SM00388">
    <property type="entry name" value="HisKA"/>
    <property type="match status" value="1"/>
</dbReference>
<evidence type="ECO:0000256" key="5">
    <source>
        <dbReference type="ARBA" id="ARBA00023012"/>
    </source>
</evidence>
<evidence type="ECO:0000256" key="7">
    <source>
        <dbReference type="ARBA" id="ARBA00058004"/>
    </source>
</evidence>
<dbReference type="InterPro" id="IPR003661">
    <property type="entry name" value="HisK_dim/P_dom"/>
</dbReference>
<dbReference type="EMBL" id="CP021108">
    <property type="protein sequence ID" value="ARP81096.1"/>
    <property type="molecule type" value="Genomic_DNA"/>
</dbReference>
<name>A0A1W6YJ20_9BORD</name>
<feature type="modified residue" description="4-aspartylphosphate" evidence="9">
    <location>
        <position position="464"/>
    </location>
</feature>
<sequence>MGILLTSFAVGMLLWNQRRMRIVRHTAEKARAEAILARERAEAADSAKSAFLATVSHEIRTPMNGVIGVLDILQDTPLSAEQQRYLGTAMQSARLLLRVINDTLDYAKIESGALPLCNAPYDFYRAMENMAELYLPLARRKGLTLTVAIMPHFDRRLVGDEIRVSQVVANLLSNAIAFTDRGAVTLSARRRLTHGGGDEIEIVVRDTGAGMSEEYQRRLFAPFHQEDTSTTRRHGGTGLGLSIVKHLVERMGGTITIRSRRGHGTSACVRIPVHWNTQAFTWPTYPTRSASLHVTHPAMTPMLRAWCRKLDIQVLACGQPADIRVLTDGGDGFWVATATQRMGPMHSVYPFLRTLETLWSPICGPAPTANPTGGDLPHRQEVHHAVDLQPPGETHTPRDARPVEPDSCAPEPPADVLLVEDNEINRDITVRQLALLGVASHSAEDGEAGYAAWLMQRPRVMLVDCHMPRLDGYELARRIRTHEMINAWPRTTLIGFSANATQSDARACLAAGMDDYVPKPTTRAKLCEALQRTGYLAAPPAASDD</sequence>
<feature type="domain" description="Histidine kinase" evidence="11">
    <location>
        <begin position="54"/>
        <end position="275"/>
    </location>
</feature>
<evidence type="ECO:0000256" key="4">
    <source>
        <dbReference type="ARBA" id="ARBA00022729"/>
    </source>
</evidence>
<dbReference type="Pfam" id="PF02518">
    <property type="entry name" value="HATPase_c"/>
    <property type="match status" value="1"/>
</dbReference>
<dbReference type="Pfam" id="PF00512">
    <property type="entry name" value="HisKA"/>
    <property type="match status" value="1"/>
</dbReference>
<dbReference type="PANTHER" id="PTHR45339:SF1">
    <property type="entry name" value="HYBRID SIGNAL TRANSDUCTION HISTIDINE KINASE J"/>
    <property type="match status" value="1"/>
</dbReference>